<dbReference type="InterPro" id="IPR000073">
    <property type="entry name" value="AB_hydrolase_1"/>
</dbReference>
<evidence type="ECO:0000259" key="1">
    <source>
        <dbReference type="Pfam" id="PF12697"/>
    </source>
</evidence>
<accession>A0A165FUL8</accession>
<feature type="non-terminal residue" evidence="2">
    <location>
        <position position="1"/>
    </location>
</feature>
<sequence>LNSTGSGTTAVAGVFDIAFRFCRANGTSTSLSALQLLGHGATYTKDYWAFPIQPEMYSYELHANRAGYSTLSYDLLGAGDSGKPDPFSVVQLPLHVSIAAKIAAMARAGTLSPALLPFAHIIYVAHSMGSVVLNGVMSHCTPAVVDGALLTGYTHPIPNIPPPSSDGVLQEADTAFPDRFAGLSPGYRVAPDRTAFYGPEGTFDAHVLAVDAATQDLVTIGDVVSFSLPEVAAPTFGGHVLVIVGEFGGANCMGNCSNVNSILAPRHSNRVSTSYSFPWIGADASVSDIISQTGHNLNLHLSAPVTYALMLDWVKR</sequence>
<gene>
    <name evidence="2" type="ORF">EXIGLDRAFT_562611</name>
</gene>
<keyword evidence="3" id="KW-1185">Reference proteome</keyword>
<organism evidence="2 3">
    <name type="scientific">Exidia glandulosa HHB12029</name>
    <dbReference type="NCBI Taxonomy" id="1314781"/>
    <lineage>
        <taxon>Eukaryota</taxon>
        <taxon>Fungi</taxon>
        <taxon>Dikarya</taxon>
        <taxon>Basidiomycota</taxon>
        <taxon>Agaricomycotina</taxon>
        <taxon>Agaricomycetes</taxon>
        <taxon>Auriculariales</taxon>
        <taxon>Exidiaceae</taxon>
        <taxon>Exidia</taxon>
    </lineage>
</organism>
<feature type="non-terminal residue" evidence="2">
    <location>
        <position position="316"/>
    </location>
</feature>
<protein>
    <recommendedName>
        <fullName evidence="1">AB hydrolase-1 domain-containing protein</fullName>
    </recommendedName>
</protein>
<feature type="domain" description="AB hydrolase-1" evidence="1">
    <location>
        <begin position="36"/>
        <end position="304"/>
    </location>
</feature>
<proteinExistence type="predicted"/>
<dbReference type="InParanoid" id="A0A165FUL8"/>
<evidence type="ECO:0000313" key="2">
    <source>
        <dbReference type="EMBL" id="KZV89554.1"/>
    </source>
</evidence>
<dbReference type="EMBL" id="KV426070">
    <property type="protein sequence ID" value="KZV89554.1"/>
    <property type="molecule type" value="Genomic_DNA"/>
</dbReference>
<dbReference type="Proteomes" id="UP000077266">
    <property type="component" value="Unassembled WGS sequence"/>
</dbReference>
<dbReference type="Pfam" id="PF12697">
    <property type="entry name" value="Abhydrolase_6"/>
    <property type="match status" value="1"/>
</dbReference>
<dbReference type="OrthoDB" id="1743579at2759"/>
<name>A0A165FUL8_EXIGL</name>
<dbReference type="SUPFAM" id="SSF53474">
    <property type="entry name" value="alpha/beta-Hydrolases"/>
    <property type="match status" value="1"/>
</dbReference>
<reference evidence="2 3" key="1">
    <citation type="journal article" date="2016" name="Mol. Biol. Evol.">
        <title>Comparative Genomics of Early-Diverging Mushroom-Forming Fungi Provides Insights into the Origins of Lignocellulose Decay Capabilities.</title>
        <authorList>
            <person name="Nagy L.G."/>
            <person name="Riley R."/>
            <person name="Tritt A."/>
            <person name="Adam C."/>
            <person name="Daum C."/>
            <person name="Floudas D."/>
            <person name="Sun H."/>
            <person name="Yadav J.S."/>
            <person name="Pangilinan J."/>
            <person name="Larsson K.H."/>
            <person name="Matsuura K."/>
            <person name="Barry K."/>
            <person name="Labutti K."/>
            <person name="Kuo R."/>
            <person name="Ohm R.A."/>
            <person name="Bhattacharya S.S."/>
            <person name="Shirouzu T."/>
            <person name="Yoshinaga Y."/>
            <person name="Martin F.M."/>
            <person name="Grigoriev I.V."/>
            <person name="Hibbett D.S."/>
        </authorList>
    </citation>
    <scope>NUCLEOTIDE SEQUENCE [LARGE SCALE GENOMIC DNA]</scope>
    <source>
        <strain evidence="2 3">HHB12029</strain>
    </source>
</reference>
<dbReference type="AlphaFoldDB" id="A0A165FUL8"/>
<dbReference type="Gene3D" id="3.40.50.1820">
    <property type="entry name" value="alpha/beta hydrolase"/>
    <property type="match status" value="1"/>
</dbReference>
<evidence type="ECO:0000313" key="3">
    <source>
        <dbReference type="Proteomes" id="UP000077266"/>
    </source>
</evidence>
<dbReference type="InterPro" id="IPR029058">
    <property type="entry name" value="AB_hydrolase_fold"/>
</dbReference>